<dbReference type="PANTHER" id="PTHR37162:SF1">
    <property type="entry name" value="BED-TYPE DOMAIN-CONTAINING PROTEIN"/>
    <property type="match status" value="1"/>
</dbReference>
<sequence>MFSKVSGTAAGKKRTLISMWAANQAPKKSYDPERADRPQEKTQEQEEELLLTQIDEPSEKEGTPGTKTRAQAGAATYRCSFKNEWSHKWPFITKGTLSTHYWCSVCRVENACGHQGIADVARHVNSKCHQEKQKHSTSFCWGNDCPRSEDKEGRIKDGGVLANHNLPLAVTDHLGPLMKDIGATLPERTGDADEGESIHIITDGSNDTGREKMNPLTVRVFDVNWVTHRFLDMCTTSGTRSGTAELIFQKIDATLQNHKIPWCHILIWRTLWFDVGFWFKGSTNRKGFLAEFCELFESEYLEVLQHASVRWLSLETCVTRILRLYEPLASYFQSTEGNQPRLKRLQGAFSDPMTEMITFIRKLCSKFLLPTVLQTHLKPQDIPYEFLDYQTMPVPILEADPDIEGFWANMASLKHK</sequence>
<feature type="region of interest" description="Disordered" evidence="1">
    <location>
        <begin position="1"/>
        <end position="69"/>
    </location>
</feature>
<feature type="compositionally biased region" description="Basic and acidic residues" evidence="1">
    <location>
        <begin position="28"/>
        <end position="44"/>
    </location>
</feature>
<evidence type="ECO:0000313" key="3">
    <source>
        <dbReference type="Proteomes" id="UP000518266"/>
    </source>
</evidence>
<accession>A0A7J5Y5E4</accession>
<evidence type="ECO:0000256" key="1">
    <source>
        <dbReference type="SAM" id="MobiDB-lite"/>
    </source>
</evidence>
<dbReference type="AlphaFoldDB" id="A0A7J5Y5E4"/>
<dbReference type="EMBL" id="JAAKFY010000015">
    <property type="protein sequence ID" value="KAF3844313.1"/>
    <property type="molecule type" value="Genomic_DNA"/>
</dbReference>
<keyword evidence="3" id="KW-1185">Reference proteome</keyword>
<dbReference type="PANTHER" id="PTHR37162">
    <property type="entry name" value="HAT FAMILY DIMERISATION DOMAINCONTAINING PROTEIN-RELATED"/>
    <property type="match status" value="1"/>
</dbReference>
<dbReference type="Proteomes" id="UP000518266">
    <property type="component" value="Unassembled WGS sequence"/>
</dbReference>
<reference evidence="2 3" key="1">
    <citation type="submission" date="2020-03" db="EMBL/GenBank/DDBJ databases">
        <title>Dissostichus mawsoni Genome sequencing and assembly.</title>
        <authorList>
            <person name="Park H."/>
        </authorList>
    </citation>
    <scope>NUCLEOTIDE SEQUENCE [LARGE SCALE GENOMIC DNA]</scope>
    <source>
        <strain evidence="2">DM0001</strain>
        <tissue evidence="2">Muscle</tissue>
    </source>
</reference>
<proteinExistence type="predicted"/>
<comment type="caution">
    <text evidence="2">The sequence shown here is derived from an EMBL/GenBank/DDBJ whole genome shotgun (WGS) entry which is preliminary data.</text>
</comment>
<protein>
    <submittedName>
        <fullName evidence="2">Uncharacterized protein</fullName>
    </submittedName>
</protein>
<dbReference type="OrthoDB" id="6782434at2759"/>
<evidence type="ECO:0000313" key="2">
    <source>
        <dbReference type="EMBL" id="KAF3844313.1"/>
    </source>
</evidence>
<name>A0A7J5Y5E4_DISMA</name>
<organism evidence="2 3">
    <name type="scientific">Dissostichus mawsoni</name>
    <name type="common">Antarctic cod</name>
    <dbReference type="NCBI Taxonomy" id="36200"/>
    <lineage>
        <taxon>Eukaryota</taxon>
        <taxon>Metazoa</taxon>
        <taxon>Chordata</taxon>
        <taxon>Craniata</taxon>
        <taxon>Vertebrata</taxon>
        <taxon>Euteleostomi</taxon>
        <taxon>Actinopterygii</taxon>
        <taxon>Neopterygii</taxon>
        <taxon>Teleostei</taxon>
        <taxon>Neoteleostei</taxon>
        <taxon>Acanthomorphata</taxon>
        <taxon>Eupercaria</taxon>
        <taxon>Perciformes</taxon>
        <taxon>Notothenioidei</taxon>
        <taxon>Nototheniidae</taxon>
        <taxon>Dissostichus</taxon>
    </lineage>
</organism>
<feature type="non-terminal residue" evidence="2">
    <location>
        <position position="1"/>
    </location>
</feature>
<gene>
    <name evidence="2" type="ORF">F7725_007476</name>
</gene>